<reference evidence="2 3" key="1">
    <citation type="journal article" date="2021" name="BMC Genomics">
        <title>Genome-resolved metagenome and metatranscriptome analyses of thermophilic composting reveal key bacterial players and their metabolic interactions.</title>
        <authorList>
            <person name="Braga L.P.P."/>
            <person name="Pereira R.V."/>
            <person name="Martins L.F."/>
            <person name="Moura L.M.S."/>
            <person name="Sanchez F.B."/>
            <person name="Patane J.S.L."/>
            <person name="da Silva A.M."/>
            <person name="Setubal J.C."/>
        </authorList>
    </citation>
    <scope>NUCLEOTIDE SEQUENCE [LARGE SCALE GENOMIC DNA]</scope>
    <source>
        <strain evidence="2">ZC4RG45</strain>
    </source>
</reference>
<comment type="caution">
    <text evidence="2">The sequence shown here is derived from an EMBL/GenBank/DDBJ whole genome shotgun (WGS) entry which is preliminary data.</text>
</comment>
<organism evidence="2 3">
    <name type="scientific">Thermocrispum agreste</name>
    <dbReference type="NCBI Taxonomy" id="37925"/>
    <lineage>
        <taxon>Bacteria</taxon>
        <taxon>Bacillati</taxon>
        <taxon>Actinomycetota</taxon>
        <taxon>Actinomycetes</taxon>
        <taxon>Pseudonocardiales</taxon>
        <taxon>Pseudonocardiaceae</taxon>
        <taxon>Thermocrispum</taxon>
    </lineage>
</organism>
<sequence length="321" mass="32693">MTLPPSEGGLRGRGGGQAQGIAPGGCVRPDEPGLPKGGGTWGTDDGWDTDGTPPDERDETPADRGGSSSMGIGPGGCIPPDHWPKDTDYGPLGAGDLHADIDWMTWSHEELYLMATQGLDVAGANAVAAKWGDVGVLLQEIADDLDRAARKSEAGWEGSAAELARKTAAQLARWAEDTGGRAHEAGTCVSRQTDIAVRAAREMPEPVLVPEQIPMPTPSAGGTGGVAGGVSGGGSVALASSGGTMAMSASSGGTMAMSASDGVRVLSPSGSPFVSQDLSNAGLLVQDPWGPLEKSRAAHRRAAEVMRTMQRESAEVYGSVP</sequence>
<dbReference type="SUPFAM" id="SSF140459">
    <property type="entry name" value="PE/PPE dimer-like"/>
    <property type="match status" value="1"/>
</dbReference>
<gene>
    <name evidence="2" type="ORF">DIU77_001730</name>
</gene>
<dbReference type="AlphaFoldDB" id="A0ABD6FD88"/>
<dbReference type="Proteomes" id="UP000249324">
    <property type="component" value="Unassembled WGS sequence"/>
</dbReference>
<dbReference type="EMBL" id="QGUI02000009">
    <property type="protein sequence ID" value="MFO7190952.1"/>
    <property type="molecule type" value="Genomic_DNA"/>
</dbReference>
<name>A0ABD6FD88_9PSEU</name>
<evidence type="ECO:0000313" key="3">
    <source>
        <dbReference type="Proteomes" id="UP000249324"/>
    </source>
</evidence>
<dbReference type="Gene3D" id="1.20.1260.20">
    <property type="entry name" value="PPE superfamily"/>
    <property type="match status" value="1"/>
</dbReference>
<evidence type="ECO:0000256" key="1">
    <source>
        <dbReference type="SAM" id="MobiDB-lite"/>
    </source>
</evidence>
<evidence type="ECO:0000313" key="2">
    <source>
        <dbReference type="EMBL" id="MFO7190952.1"/>
    </source>
</evidence>
<proteinExistence type="predicted"/>
<feature type="compositionally biased region" description="Gly residues" evidence="1">
    <location>
        <begin position="9"/>
        <end position="18"/>
    </location>
</feature>
<evidence type="ECO:0008006" key="4">
    <source>
        <dbReference type="Google" id="ProtNLM"/>
    </source>
</evidence>
<accession>A0ABD6FD88</accession>
<protein>
    <recommendedName>
        <fullName evidence="4">PPE family domain-containing protein</fullName>
    </recommendedName>
</protein>
<feature type="region of interest" description="Disordered" evidence="1">
    <location>
        <begin position="1"/>
        <end position="89"/>
    </location>
</feature>
<dbReference type="InterPro" id="IPR038332">
    <property type="entry name" value="PPE_sf"/>
</dbReference>